<feature type="domain" description="Protein kinase" evidence="8">
    <location>
        <begin position="443"/>
        <end position="707"/>
    </location>
</feature>
<dbReference type="Pfam" id="PF00582">
    <property type="entry name" value="Usp"/>
    <property type="match status" value="1"/>
</dbReference>
<keyword evidence="6" id="KW-0175">Coiled coil</keyword>
<dbReference type="Gene3D" id="3.40.50.620">
    <property type="entry name" value="HUPs"/>
    <property type="match status" value="1"/>
</dbReference>
<dbReference type="PROSITE" id="PS50011">
    <property type="entry name" value="PROTEIN_KINASE_DOM"/>
    <property type="match status" value="1"/>
</dbReference>
<dbReference type="SMART" id="SM00220">
    <property type="entry name" value="S_TKc"/>
    <property type="match status" value="1"/>
</dbReference>
<evidence type="ECO:0000256" key="3">
    <source>
        <dbReference type="ARBA" id="ARBA00022741"/>
    </source>
</evidence>
<evidence type="ECO:0000256" key="1">
    <source>
        <dbReference type="ARBA" id="ARBA00000900"/>
    </source>
</evidence>
<dbReference type="Proteomes" id="UP001280121">
    <property type="component" value="Unassembled WGS sequence"/>
</dbReference>
<feature type="compositionally biased region" description="Low complexity" evidence="7">
    <location>
        <begin position="294"/>
        <end position="306"/>
    </location>
</feature>
<feature type="region of interest" description="Disordered" evidence="7">
    <location>
        <begin position="258"/>
        <end position="284"/>
    </location>
</feature>
<dbReference type="GO" id="GO:0005524">
    <property type="term" value="F:ATP binding"/>
    <property type="evidence" value="ECO:0007669"/>
    <property type="project" value="UniProtKB-KW"/>
</dbReference>
<dbReference type="InterPro" id="IPR051348">
    <property type="entry name" value="U-box_ubiquitin_ligases"/>
</dbReference>
<accession>A0AAE0CJ14</accession>
<dbReference type="InterPro" id="IPR001245">
    <property type="entry name" value="Ser-Thr/Tyr_kinase_cat_dom"/>
</dbReference>
<feature type="region of interest" description="Disordered" evidence="7">
    <location>
        <begin position="765"/>
        <end position="786"/>
    </location>
</feature>
<name>A0AAE0CJ14_9ROSI</name>
<dbReference type="Pfam" id="PF07714">
    <property type="entry name" value="PK_Tyr_Ser-Thr"/>
    <property type="match status" value="1"/>
</dbReference>
<dbReference type="PROSITE" id="PS00108">
    <property type="entry name" value="PROTEIN_KINASE_ST"/>
    <property type="match status" value="1"/>
</dbReference>
<comment type="catalytic activity">
    <reaction evidence="1">
        <text>S-ubiquitinyl-[E2 ubiquitin-conjugating enzyme]-L-cysteine + [acceptor protein]-L-lysine = [E2 ubiquitin-conjugating enzyme]-L-cysteine + N(6)-ubiquitinyl-[acceptor protein]-L-lysine.</text>
        <dbReference type="EC" id="2.3.2.27"/>
    </reaction>
</comment>
<dbReference type="InterPro" id="IPR000719">
    <property type="entry name" value="Prot_kinase_dom"/>
</dbReference>
<dbReference type="Gene3D" id="3.30.200.20">
    <property type="entry name" value="Phosphorylase Kinase, domain 1"/>
    <property type="match status" value="1"/>
</dbReference>
<keyword evidence="10" id="KW-1185">Reference proteome</keyword>
<dbReference type="EMBL" id="JANJYI010000004">
    <property type="protein sequence ID" value="KAK2652960.1"/>
    <property type="molecule type" value="Genomic_DNA"/>
</dbReference>
<keyword evidence="3" id="KW-0547">Nucleotide-binding</keyword>
<evidence type="ECO:0000256" key="6">
    <source>
        <dbReference type="SAM" id="Coils"/>
    </source>
</evidence>
<evidence type="ECO:0000313" key="9">
    <source>
        <dbReference type="EMBL" id="KAK2652960.1"/>
    </source>
</evidence>
<dbReference type="InterPro" id="IPR008271">
    <property type="entry name" value="Ser/Thr_kinase_AS"/>
</dbReference>
<gene>
    <name evidence="9" type="ORF">Ddye_012816</name>
</gene>
<dbReference type="GO" id="GO:0061630">
    <property type="term" value="F:ubiquitin protein ligase activity"/>
    <property type="evidence" value="ECO:0007669"/>
    <property type="project" value="UniProtKB-EC"/>
</dbReference>
<evidence type="ECO:0000256" key="5">
    <source>
        <dbReference type="ARBA" id="ARBA00022840"/>
    </source>
</evidence>
<evidence type="ECO:0000259" key="8">
    <source>
        <dbReference type="PROSITE" id="PS50011"/>
    </source>
</evidence>
<dbReference type="SUPFAM" id="SSF56112">
    <property type="entry name" value="Protein kinase-like (PK-like)"/>
    <property type="match status" value="1"/>
</dbReference>
<dbReference type="Gene3D" id="1.10.510.10">
    <property type="entry name" value="Transferase(Phosphotransferase) domain 1"/>
    <property type="match status" value="1"/>
</dbReference>
<dbReference type="AlphaFoldDB" id="A0AAE0CJ14"/>
<dbReference type="InterPro" id="IPR006016">
    <property type="entry name" value="UspA"/>
</dbReference>
<dbReference type="GO" id="GO:0004672">
    <property type="term" value="F:protein kinase activity"/>
    <property type="evidence" value="ECO:0007669"/>
    <property type="project" value="InterPro"/>
</dbReference>
<evidence type="ECO:0000313" key="10">
    <source>
        <dbReference type="Proteomes" id="UP001280121"/>
    </source>
</evidence>
<feature type="region of interest" description="Disordered" evidence="7">
    <location>
        <begin position="292"/>
        <end position="311"/>
    </location>
</feature>
<keyword evidence="5" id="KW-0067">ATP-binding</keyword>
<dbReference type="EC" id="2.3.2.27" evidence="2"/>
<keyword evidence="4" id="KW-0833">Ubl conjugation pathway</keyword>
<dbReference type="FunFam" id="3.30.200.20:FF:000162">
    <property type="entry name" value="Adenine nucleotide alpha hydrolase-like domain kinase"/>
    <property type="match status" value="1"/>
</dbReference>
<dbReference type="InterPro" id="IPR014729">
    <property type="entry name" value="Rossmann-like_a/b/a_fold"/>
</dbReference>
<evidence type="ECO:0000256" key="4">
    <source>
        <dbReference type="ARBA" id="ARBA00022786"/>
    </source>
</evidence>
<comment type="caution">
    <text evidence="9">The sequence shown here is derived from an EMBL/GenBank/DDBJ whole genome shotgun (WGS) entry which is preliminary data.</text>
</comment>
<evidence type="ECO:0000256" key="2">
    <source>
        <dbReference type="ARBA" id="ARBA00012483"/>
    </source>
</evidence>
<sequence length="817" mass="91832">MTLMKSTSRTSENCVITAIAIDKDKNSHYAVRWAVDNLISNNSHQCILLHVRSQSMHPEDFDVTSKEGRPPTKDELQQFFLPYRGFCARKGIKAKEVVLHDIDIPSALVCYVVSNSISNIVVGASNRNAFMRKFRNADVPTTLMKATPEYCSVYVISSKGKVQSSKAASQPPTPMSGGNSSTALAATFQQKSQKGLFAEFSHESANSVDMTRSVLSYDSWKSEVTDRNSNVSDHSQIAPYGNFKQYFGKVSPIQSMDSSYASDSFNLKPPSDRSEYSSPPSHRWIDASENMHLSSASKSSSSSSSSQNHGGMDTEILRLRMELKNSMQMYNSACKEIDAGKGKSINNQQWRKEEARKLEEARYAEESALALLELEREKDKTAKEAEKVAQLLADLEAQKRMIAEKKAKHEEEEKQRQMEALSEINVKYRRYSIQEIEHATGHFSESVKIGEGGYGPVYRGMLDHTSVAIKILRPDLSQGLKQFKQEIDVLGSMRHPNMVLLLGACPEYGCLVYEYMENGSLEDRLFRKDDTPTIPWRTRFKIAAEIATALLFLHQNKPEPLVHRDLKPANILIDHNYVSKIGDVGLARLVPSSAANTVTQYHMTAAAGTFCYIDPEYQQTGLLGTKSDLYSFGVMLLQIITARSAMGLSHQVEKAIEKGRFSEILDPTVTDWPIEDTLSLAKIALQCCELRKRDRPDLDSVMLPELIRLRNLGLENEANRTVDPQRPYNSVPEMKMDTTQINVRRRWQRLKSMVTSTIKISGCQSRNKTRKIRPLPPAGKHQVGNKPDKLQIEGCWSFVGCSPYTAPNIMKRFNSFS</sequence>
<dbReference type="SUPFAM" id="SSF52402">
    <property type="entry name" value="Adenine nucleotide alpha hydrolases-like"/>
    <property type="match status" value="1"/>
</dbReference>
<organism evidence="9 10">
    <name type="scientific">Dipteronia dyeriana</name>
    <dbReference type="NCBI Taxonomy" id="168575"/>
    <lineage>
        <taxon>Eukaryota</taxon>
        <taxon>Viridiplantae</taxon>
        <taxon>Streptophyta</taxon>
        <taxon>Embryophyta</taxon>
        <taxon>Tracheophyta</taxon>
        <taxon>Spermatophyta</taxon>
        <taxon>Magnoliopsida</taxon>
        <taxon>eudicotyledons</taxon>
        <taxon>Gunneridae</taxon>
        <taxon>Pentapetalae</taxon>
        <taxon>rosids</taxon>
        <taxon>malvids</taxon>
        <taxon>Sapindales</taxon>
        <taxon>Sapindaceae</taxon>
        <taxon>Hippocastanoideae</taxon>
        <taxon>Acereae</taxon>
        <taxon>Dipteronia</taxon>
    </lineage>
</organism>
<feature type="coiled-coil region" evidence="6">
    <location>
        <begin position="364"/>
        <end position="427"/>
    </location>
</feature>
<dbReference type="InterPro" id="IPR011009">
    <property type="entry name" value="Kinase-like_dom_sf"/>
</dbReference>
<proteinExistence type="predicted"/>
<dbReference type="CDD" id="cd01989">
    <property type="entry name" value="USP_STK_Ubox_N"/>
    <property type="match status" value="1"/>
</dbReference>
<evidence type="ECO:0000256" key="7">
    <source>
        <dbReference type="SAM" id="MobiDB-lite"/>
    </source>
</evidence>
<dbReference type="PANTHER" id="PTHR45647">
    <property type="entry name" value="OS02G0152300 PROTEIN"/>
    <property type="match status" value="1"/>
</dbReference>
<dbReference type="PANTHER" id="PTHR45647:SF51">
    <property type="entry name" value="PROTEIN KINASE SUPERFAMILY PROTEIN"/>
    <property type="match status" value="1"/>
</dbReference>
<reference evidence="9" key="1">
    <citation type="journal article" date="2023" name="Plant J.">
        <title>Genome sequences and population genomics provide insights into the demographic history, inbreeding, and mutation load of two 'living fossil' tree species of Dipteronia.</title>
        <authorList>
            <person name="Feng Y."/>
            <person name="Comes H.P."/>
            <person name="Chen J."/>
            <person name="Zhu S."/>
            <person name="Lu R."/>
            <person name="Zhang X."/>
            <person name="Li P."/>
            <person name="Qiu J."/>
            <person name="Olsen K.M."/>
            <person name="Qiu Y."/>
        </authorList>
    </citation>
    <scope>NUCLEOTIDE SEQUENCE</scope>
    <source>
        <strain evidence="9">KIB01</strain>
    </source>
</reference>
<protein>
    <recommendedName>
        <fullName evidence="2">RING-type E3 ubiquitin transferase</fullName>
        <ecNumber evidence="2">2.3.2.27</ecNumber>
    </recommendedName>
</protein>